<dbReference type="InterPro" id="IPR016024">
    <property type="entry name" value="ARM-type_fold"/>
</dbReference>
<sequence length="1161" mass="129413">MDVKTDISLELDENSRTSFLSSIRRFSAGPIRDRPTDSTQGPECMPNSPVFADKEKLQSLASFLGKNAQDRLRLSQCSRFGRRRSRSSMGLGKQATTETSLWSDIPGLNAEGEGVKLALSFLEAQDTGVLKSAGECVGRLLQDVGSNPLHEDDSDNATAVCTPQELQALSVLAMSRNVALRQVSGNVIMKITNREGFTRGKLPMSSILKRATEMVNSETQSLQVFAIRMAISLALKGPIWCERIVEQGWLDRMIEIIMVITKDGEWSVESRMKSEDTFDSASSTCSSYGSSTEEGNVEEGKENSSHRCSTPPLEKFDSFDFSELPRRRKASSYILDYGYDYSNELTSVAEHMPRHKKHGLHIHGQAKMVLKLALKLVGALNLVQLERALKQRPQMIELSENINEKRKELIELLSHMCERCSSKNDTSLLMLLCGALNSLLSEFSKSEWTDGLSQLFVEKTLGTLLDTAQEATSEIHEITAVVSRCVATDYAAVEREEDERQFFKGAACDVRTSHMIKKSMHLTSLTCEALKVIRSACESTFVAQSTAECFEEYSVMRILTVLSRSQSPGTKTEVASFLYSLCANISDKHKLLLCDSGIIVRLLRLASPSTVYGAYDSPRGHADESAFTPAIRAITEMAKVEIIGARIILAGGLCPLYSHANSSRSTRAAGREALETLGVNDINDVIGFWTNNRKLKEETETMIHEPKLDNKRPVPFMKSKSCSGIVLQRSQSQDSIRPRAQRIETTLSKWHRAAGSSVLLSLENLAPALPGNELWDKSVILGTGSFSTVYRSLLKTDVLEKRENAKAGELIEEDDEWSTVAVKKLTDGAIADESFLNEIKILSKLSYHPNIAHLHGVICTDDSVLLVSEFAGRHTLAHHLASVNTASPSKLCTSWRSRLQVLYGIAEALKYLQSMSPAILHLDLKSSNILLTETKIGEFVPKLCDFGLAVELKAGHEFLSPANHGTLQWMAPEVMHDEEFELSRGFSESADVFSFAILMWEVAHPGRVPWDELSVDANLESIQERIRDIVCSGRRLTCENTHVWPVGFESLMRKCWRQRPTERPCFVRSFLADPDSLGWADGNTERRNSDSIPATLKNMLNHQVDEPRNKMKMADPRKRRNSRPGIMRAATEGPNQTHDDWSPDKSRLLRTFSHRNWNLVA</sequence>
<feature type="region of interest" description="Disordered" evidence="5">
    <location>
        <begin position="278"/>
        <end position="309"/>
    </location>
</feature>
<accession>A0A7S3PG33</accession>
<evidence type="ECO:0000256" key="1">
    <source>
        <dbReference type="ARBA" id="ARBA00022679"/>
    </source>
</evidence>
<dbReference type="GO" id="GO:0005524">
    <property type="term" value="F:ATP binding"/>
    <property type="evidence" value="ECO:0007669"/>
    <property type="project" value="UniProtKB-KW"/>
</dbReference>
<keyword evidence="3" id="KW-0418">Kinase</keyword>
<evidence type="ECO:0000256" key="4">
    <source>
        <dbReference type="ARBA" id="ARBA00022840"/>
    </source>
</evidence>
<dbReference type="Gene3D" id="1.10.510.10">
    <property type="entry name" value="Transferase(Phosphotransferase) domain 1"/>
    <property type="match status" value="1"/>
</dbReference>
<dbReference type="PANTHER" id="PTHR44329">
    <property type="entry name" value="SERINE/THREONINE-PROTEIN KINASE TNNI3K-RELATED"/>
    <property type="match status" value="1"/>
</dbReference>
<dbReference type="InterPro" id="IPR008271">
    <property type="entry name" value="Ser/Thr_kinase_AS"/>
</dbReference>
<dbReference type="PROSITE" id="PS00108">
    <property type="entry name" value="PROTEIN_KINASE_ST"/>
    <property type="match status" value="1"/>
</dbReference>
<reference evidence="7" key="1">
    <citation type="submission" date="2021-01" db="EMBL/GenBank/DDBJ databases">
        <authorList>
            <person name="Corre E."/>
            <person name="Pelletier E."/>
            <person name="Niang G."/>
            <person name="Scheremetjew M."/>
            <person name="Finn R."/>
            <person name="Kale V."/>
            <person name="Holt S."/>
            <person name="Cochrane G."/>
            <person name="Meng A."/>
            <person name="Brown T."/>
            <person name="Cohen L."/>
        </authorList>
    </citation>
    <scope>NUCLEOTIDE SEQUENCE</scope>
    <source>
        <strain evidence="7">GSBS06</strain>
    </source>
</reference>
<dbReference type="EMBL" id="HBIN01004764">
    <property type="protein sequence ID" value="CAE0433060.1"/>
    <property type="molecule type" value="Transcribed_RNA"/>
</dbReference>
<feature type="domain" description="Protein kinase" evidence="6">
    <location>
        <begin position="775"/>
        <end position="1076"/>
    </location>
</feature>
<keyword evidence="1" id="KW-0808">Transferase</keyword>
<keyword evidence="4" id="KW-0067">ATP-binding</keyword>
<dbReference type="InterPro" id="IPR051681">
    <property type="entry name" value="Ser/Thr_Kinases-Pseudokinases"/>
</dbReference>
<proteinExistence type="predicted"/>
<keyword evidence="2" id="KW-0547">Nucleotide-binding</keyword>
<dbReference type="GO" id="GO:0004674">
    <property type="term" value="F:protein serine/threonine kinase activity"/>
    <property type="evidence" value="ECO:0007669"/>
    <property type="project" value="TreeGrafter"/>
</dbReference>
<name>A0A7S3PG33_9STRA</name>
<feature type="region of interest" description="Disordered" evidence="5">
    <location>
        <begin position="1105"/>
        <end position="1144"/>
    </location>
</feature>
<dbReference type="Pfam" id="PF07714">
    <property type="entry name" value="PK_Tyr_Ser-Thr"/>
    <property type="match status" value="1"/>
</dbReference>
<dbReference type="InterPro" id="IPR011989">
    <property type="entry name" value="ARM-like"/>
</dbReference>
<evidence type="ECO:0000256" key="2">
    <source>
        <dbReference type="ARBA" id="ARBA00022741"/>
    </source>
</evidence>
<gene>
    <name evidence="7" type="ORF">ASTO00021_LOCUS3378</name>
</gene>
<evidence type="ECO:0000259" key="6">
    <source>
        <dbReference type="PROSITE" id="PS50011"/>
    </source>
</evidence>
<dbReference type="AlphaFoldDB" id="A0A7S3PG33"/>
<organism evidence="7">
    <name type="scientific">Aplanochytrium stocchinoi</name>
    <dbReference type="NCBI Taxonomy" id="215587"/>
    <lineage>
        <taxon>Eukaryota</taxon>
        <taxon>Sar</taxon>
        <taxon>Stramenopiles</taxon>
        <taxon>Bigyra</taxon>
        <taxon>Labyrinthulomycetes</taxon>
        <taxon>Thraustochytrida</taxon>
        <taxon>Thraustochytriidae</taxon>
        <taxon>Aplanochytrium</taxon>
    </lineage>
</organism>
<dbReference type="SMART" id="SM00220">
    <property type="entry name" value="S_TKc"/>
    <property type="match status" value="1"/>
</dbReference>
<dbReference type="Gene3D" id="1.25.10.10">
    <property type="entry name" value="Leucine-rich Repeat Variant"/>
    <property type="match status" value="1"/>
</dbReference>
<dbReference type="InterPro" id="IPR001245">
    <property type="entry name" value="Ser-Thr/Tyr_kinase_cat_dom"/>
</dbReference>
<dbReference type="PROSITE" id="PS50011">
    <property type="entry name" value="PROTEIN_KINASE_DOM"/>
    <property type="match status" value="1"/>
</dbReference>
<dbReference type="SUPFAM" id="SSF48371">
    <property type="entry name" value="ARM repeat"/>
    <property type="match status" value="1"/>
</dbReference>
<evidence type="ECO:0000256" key="3">
    <source>
        <dbReference type="ARBA" id="ARBA00022777"/>
    </source>
</evidence>
<dbReference type="InterPro" id="IPR011009">
    <property type="entry name" value="Kinase-like_dom_sf"/>
</dbReference>
<evidence type="ECO:0000313" key="7">
    <source>
        <dbReference type="EMBL" id="CAE0433060.1"/>
    </source>
</evidence>
<dbReference type="InterPro" id="IPR000719">
    <property type="entry name" value="Prot_kinase_dom"/>
</dbReference>
<dbReference type="PANTHER" id="PTHR44329:SF288">
    <property type="entry name" value="MITOGEN-ACTIVATED PROTEIN KINASE KINASE KINASE 20"/>
    <property type="match status" value="1"/>
</dbReference>
<dbReference type="SUPFAM" id="SSF56112">
    <property type="entry name" value="Protein kinase-like (PK-like)"/>
    <property type="match status" value="1"/>
</dbReference>
<feature type="compositionally biased region" description="Low complexity" evidence="5">
    <location>
        <begin position="280"/>
        <end position="291"/>
    </location>
</feature>
<evidence type="ECO:0000256" key="5">
    <source>
        <dbReference type="SAM" id="MobiDB-lite"/>
    </source>
</evidence>
<feature type="compositionally biased region" description="Basic and acidic residues" evidence="5">
    <location>
        <begin position="1105"/>
        <end position="1116"/>
    </location>
</feature>
<protein>
    <recommendedName>
        <fullName evidence="6">Protein kinase domain-containing protein</fullName>
    </recommendedName>
</protein>